<dbReference type="AlphaFoldDB" id="A0A646QG71"/>
<feature type="compositionally biased region" description="Basic and acidic residues" evidence="1">
    <location>
        <begin position="1"/>
        <end position="14"/>
    </location>
</feature>
<dbReference type="PANTHER" id="PTHR21530">
    <property type="entry name" value="PHEROMONE SHUTDOWN PROTEIN"/>
    <property type="match status" value="1"/>
</dbReference>
<dbReference type="Pfam" id="PF01963">
    <property type="entry name" value="TraB_PrgY_gumN"/>
    <property type="match status" value="1"/>
</dbReference>
<feature type="compositionally biased region" description="Acidic residues" evidence="1">
    <location>
        <begin position="16"/>
        <end position="38"/>
    </location>
</feature>
<reference evidence="2" key="1">
    <citation type="submission" date="2018-11" db="EMBL/GenBank/DDBJ databases">
        <title>Venom-gland transcriptomics and venom proteomics of the Florida green centipede (Hemiscolopendra marginata) reveal sex-based variation in a centipede venom.</title>
        <authorList>
            <person name="Nystrom G.S."/>
            <person name="Ward M.J."/>
            <person name="Ellsworth S.A."/>
            <person name="Rokyta D.R."/>
        </authorList>
    </citation>
    <scope>NUCLEOTIDE SEQUENCE</scope>
    <source>
        <tissue evidence="2">Venom gland</tissue>
    </source>
</reference>
<evidence type="ECO:0000313" key="2">
    <source>
        <dbReference type="EMBL" id="MUP40792.1"/>
    </source>
</evidence>
<dbReference type="PANTHER" id="PTHR21530:SF7">
    <property type="entry name" value="TRAB DOMAIN-CONTAINING PROTEIN"/>
    <property type="match status" value="1"/>
</dbReference>
<accession>A0A646QG71</accession>
<dbReference type="EMBL" id="GHBY01000615">
    <property type="protein sequence ID" value="MUP40792.1"/>
    <property type="molecule type" value="Transcribed_RNA"/>
</dbReference>
<sequence length="369" mass="41459">MEHIDDAKFEHAESTDSGEELMDSEEEGSSDYDMDDDEENNMEARVFTRLERDPNPILPDTVTKLETMDGSKVYLVGTAHFSLESQDDVAKTIEATQPDVVMVELCKGRVNILQLDEKTILEEAKSMNLDKVRVAIRQNGFIQGVMYLLLLSMSAHFTKQLGMAPGGEFRRAFAEAKKVPGCLIHLGDRPIQITFQRAIAALSWWQKLRLAWFMITSKEPISKEEVERCKQRDLLEELLAEMTGEFPALSQVFVKERDIYLTHSLHLAANSVRGSYSKSNMVPVPAVVVGIVGMGHVPGIMENWGKISENDIPQLLKIPEASLSGKLMKYTFRASVLGLALWGCYKTIPFHKISDLLINSGLIWPLQKT</sequence>
<proteinExistence type="predicted"/>
<dbReference type="InterPro" id="IPR046345">
    <property type="entry name" value="TraB_PrgY-like"/>
</dbReference>
<organism evidence="2">
    <name type="scientific">Hemiscolopendra marginata</name>
    <dbReference type="NCBI Taxonomy" id="943146"/>
    <lineage>
        <taxon>Eukaryota</taxon>
        <taxon>Metazoa</taxon>
        <taxon>Ecdysozoa</taxon>
        <taxon>Arthropoda</taxon>
        <taxon>Myriapoda</taxon>
        <taxon>Chilopoda</taxon>
        <taxon>Pleurostigmophora</taxon>
        <taxon>Scolopendromorpha</taxon>
        <taxon>Scolopendridae</taxon>
        <taxon>Hemiscolopendra</taxon>
    </lineage>
</organism>
<feature type="region of interest" description="Disordered" evidence="1">
    <location>
        <begin position="1"/>
        <end position="38"/>
    </location>
</feature>
<evidence type="ECO:0000256" key="1">
    <source>
        <dbReference type="SAM" id="MobiDB-lite"/>
    </source>
</evidence>
<name>A0A646QG71_9MYRI</name>
<dbReference type="InterPro" id="IPR002816">
    <property type="entry name" value="TraB/PrgY/GumN_fam"/>
</dbReference>
<dbReference type="CDD" id="cd14726">
    <property type="entry name" value="TraB_PrgY-like"/>
    <property type="match status" value="1"/>
</dbReference>
<protein>
    <submittedName>
        <fullName evidence="2">TraB domain-containing protein</fullName>
    </submittedName>
</protein>